<dbReference type="KEGG" id="noa:BKM31_32430"/>
<reference evidence="3" key="1">
    <citation type="journal article" date="2017" name="Med. Chem. Commun.">
        <title>Nonomuraea sp. ATCC 55076 harbours the largest actinomycete chromosome to date and the kistamicin biosynthetic gene cluster.</title>
        <authorList>
            <person name="Nazari B."/>
            <person name="Forneris C.C."/>
            <person name="Gibson M.I."/>
            <person name="Moon K."/>
            <person name="Schramma K.R."/>
            <person name="Seyedsayamdost M.R."/>
        </authorList>
    </citation>
    <scope>NUCLEOTIDE SEQUENCE [LARGE SCALE GENOMIC DNA]</scope>
    <source>
        <strain evidence="3">ATCC 55076</strain>
    </source>
</reference>
<evidence type="ECO:0000313" key="2">
    <source>
        <dbReference type="EMBL" id="AQZ65542.1"/>
    </source>
</evidence>
<organism evidence="2 3">
    <name type="scientific">[Actinomadura] parvosata subsp. kistnae</name>
    <dbReference type="NCBI Taxonomy" id="1909395"/>
    <lineage>
        <taxon>Bacteria</taxon>
        <taxon>Bacillati</taxon>
        <taxon>Actinomycetota</taxon>
        <taxon>Actinomycetes</taxon>
        <taxon>Streptosporangiales</taxon>
        <taxon>Streptosporangiaceae</taxon>
        <taxon>Nonomuraea</taxon>
    </lineage>
</organism>
<feature type="region of interest" description="Disordered" evidence="1">
    <location>
        <begin position="1"/>
        <end position="22"/>
    </location>
</feature>
<dbReference type="STRING" id="1909395.BKM31_32430"/>
<protein>
    <submittedName>
        <fullName evidence="2">Uncharacterized protein</fullName>
    </submittedName>
</protein>
<dbReference type="Proteomes" id="UP000190797">
    <property type="component" value="Chromosome"/>
</dbReference>
<evidence type="ECO:0000313" key="3">
    <source>
        <dbReference type="Proteomes" id="UP000190797"/>
    </source>
</evidence>
<dbReference type="AlphaFoldDB" id="A0A1V0A5W2"/>
<keyword evidence="3" id="KW-1185">Reference proteome</keyword>
<proteinExistence type="predicted"/>
<sequence length="74" mass="8207">MSHDPDTVPALSEVPWPDQPPHNPEVRAVCCPECGNTDFIETFISTDQGSENALQCDHCGEVVSVSHNLHRRPR</sequence>
<evidence type="ECO:0000256" key="1">
    <source>
        <dbReference type="SAM" id="MobiDB-lite"/>
    </source>
</evidence>
<dbReference type="EMBL" id="CP017717">
    <property type="protein sequence ID" value="AQZ65542.1"/>
    <property type="molecule type" value="Genomic_DNA"/>
</dbReference>
<accession>A0A1V0A5W2</accession>
<name>A0A1V0A5W2_9ACTN</name>
<gene>
    <name evidence="2" type="ORF">BKM31_32430</name>
</gene>